<dbReference type="HOGENOM" id="CLU_2184247_0_0_1"/>
<organism evidence="2">
    <name type="scientific">Grosmannia clavigera (strain kw1407 / UAMH 11150)</name>
    <name type="common">Blue stain fungus</name>
    <name type="synonym">Graphiocladiella clavigera</name>
    <dbReference type="NCBI Taxonomy" id="655863"/>
    <lineage>
        <taxon>Eukaryota</taxon>
        <taxon>Fungi</taxon>
        <taxon>Dikarya</taxon>
        <taxon>Ascomycota</taxon>
        <taxon>Pezizomycotina</taxon>
        <taxon>Sordariomycetes</taxon>
        <taxon>Sordariomycetidae</taxon>
        <taxon>Ophiostomatales</taxon>
        <taxon>Ophiostomataceae</taxon>
        <taxon>Leptographium</taxon>
    </lineage>
</organism>
<evidence type="ECO:0000313" key="1">
    <source>
        <dbReference type="EMBL" id="EFW99850.1"/>
    </source>
</evidence>
<keyword evidence="2" id="KW-1185">Reference proteome</keyword>
<dbReference type="Proteomes" id="UP000007796">
    <property type="component" value="Unassembled WGS sequence"/>
</dbReference>
<name>F0XQQ9_GROCL</name>
<gene>
    <name evidence="1" type="ORF">CMQ_168</name>
</gene>
<protein>
    <submittedName>
        <fullName evidence="1">Uncharacterized protein</fullName>
    </submittedName>
</protein>
<dbReference type="InParanoid" id="F0XQQ9"/>
<dbReference type="AlphaFoldDB" id="F0XQQ9"/>
<accession>F0XQQ9</accession>
<dbReference type="RefSeq" id="XP_014169265.1">
    <property type="nucleotide sequence ID" value="XM_014313790.1"/>
</dbReference>
<evidence type="ECO:0000313" key="2">
    <source>
        <dbReference type="Proteomes" id="UP000007796"/>
    </source>
</evidence>
<sequence>MSNQTTATSADLRTSLSSEIASTKLQAPSPDTVAHSTEPYADLRAALVAARDFLSGNVCLHANLAVFLIEASSSTLENVTSAAKNNNDALSHIAAAIAMLPDPRGQTIV</sequence>
<dbReference type="EMBL" id="GL629807">
    <property type="protein sequence ID" value="EFW99850.1"/>
    <property type="molecule type" value="Genomic_DNA"/>
</dbReference>
<proteinExistence type="predicted"/>
<dbReference type="GeneID" id="25974584"/>
<reference evidence="1 2" key="1">
    <citation type="journal article" date="2011" name="Proc. Natl. Acad. Sci. U.S.A.">
        <title>Genome and transcriptome analyses of the mountain pine beetle-fungal symbiont Grosmannia clavigera, a lodgepole pine pathogen.</title>
        <authorList>
            <person name="DiGuistini S."/>
            <person name="Wang Y."/>
            <person name="Liao N.Y."/>
            <person name="Taylor G."/>
            <person name="Tanguay P."/>
            <person name="Feau N."/>
            <person name="Henrissat B."/>
            <person name="Chan S.K."/>
            <person name="Hesse-Orce U."/>
            <person name="Alamouti S.M."/>
            <person name="Tsui C.K.M."/>
            <person name="Docking R.T."/>
            <person name="Levasseur A."/>
            <person name="Haridas S."/>
            <person name="Robertson G."/>
            <person name="Birol I."/>
            <person name="Holt R.A."/>
            <person name="Marra M.A."/>
            <person name="Hamelin R.C."/>
            <person name="Hirst M."/>
            <person name="Jones S.J.M."/>
            <person name="Bohlmann J."/>
            <person name="Breuil C."/>
        </authorList>
    </citation>
    <scope>NUCLEOTIDE SEQUENCE [LARGE SCALE GENOMIC DNA]</scope>
    <source>
        <strain evidence="2">kw1407 / UAMH 11150</strain>
    </source>
</reference>